<keyword evidence="1" id="KW-1133">Transmembrane helix</keyword>
<dbReference type="InterPro" id="IPR000326">
    <property type="entry name" value="PAP2/HPO"/>
</dbReference>
<dbReference type="Gene3D" id="1.20.144.10">
    <property type="entry name" value="Phosphatidic acid phosphatase type 2/haloperoxidase"/>
    <property type="match status" value="1"/>
</dbReference>
<accession>D0KWT3</accession>
<feature type="transmembrane region" description="Helical" evidence="1">
    <location>
        <begin position="77"/>
        <end position="96"/>
    </location>
</feature>
<keyword evidence="1" id="KW-0472">Membrane</keyword>
<keyword evidence="1" id="KW-0812">Transmembrane</keyword>
<dbReference type="STRING" id="555778.Hneap_2238"/>
<organism evidence="3 4">
    <name type="scientific">Halothiobacillus neapolitanus (strain ATCC 23641 / DSM 15147 / CIP 104769 / NCIMB 8539 / c2)</name>
    <name type="common">Thiobacillus neapolitanus</name>
    <dbReference type="NCBI Taxonomy" id="555778"/>
    <lineage>
        <taxon>Bacteria</taxon>
        <taxon>Pseudomonadati</taxon>
        <taxon>Pseudomonadota</taxon>
        <taxon>Gammaproteobacteria</taxon>
        <taxon>Chromatiales</taxon>
        <taxon>Halothiobacillaceae</taxon>
        <taxon>Halothiobacillus</taxon>
    </lineage>
</organism>
<proteinExistence type="predicted"/>
<dbReference type="RefSeq" id="WP_012825084.1">
    <property type="nucleotide sequence ID" value="NC_013422.1"/>
</dbReference>
<feature type="transmembrane region" description="Helical" evidence="1">
    <location>
        <begin position="35"/>
        <end position="57"/>
    </location>
</feature>
<dbReference type="eggNOG" id="COG0671">
    <property type="taxonomic scope" value="Bacteria"/>
</dbReference>
<dbReference type="SMART" id="SM00014">
    <property type="entry name" value="acidPPc"/>
    <property type="match status" value="1"/>
</dbReference>
<gene>
    <name evidence="3" type="ordered locus">Hneap_2238</name>
</gene>
<dbReference type="Proteomes" id="UP000009102">
    <property type="component" value="Chromosome"/>
</dbReference>
<protein>
    <submittedName>
        <fullName evidence="3">Phosphoesterase PA-phosphatase related protein</fullName>
    </submittedName>
</protein>
<sequence>MNKAPVRQPSHKPLAPADWRVDIGHRLITLMPYKAVGTTVFMTAFFVVYLHLLHHPVHTVTLMPLTPIDHWIRFEPWSLLIYLTLWVYVSLAPALIESKRVLFGYAAAIGGVCIVGLVIFWLWPTAVPAPQIDWAQFPGFGELKNVDGTGNACPSLHVATAVFSGFWLHRLLGLSRAPSWLLIFNALWCAAIIYSTMATKQHVFLDIAAGVVLGAVGAIFSLKLLLRHEKAISPRTITKPSV</sequence>
<dbReference type="AlphaFoldDB" id="D0KWT3"/>
<feature type="domain" description="Phosphatidic acid phosphatase type 2/haloperoxidase" evidence="2">
    <location>
        <begin position="103"/>
        <end position="222"/>
    </location>
</feature>
<reference evidence="3 4" key="1">
    <citation type="submission" date="2009-10" db="EMBL/GenBank/DDBJ databases">
        <title>Complete sequence of Halothiobacillus neapolitanus c2.</title>
        <authorList>
            <consortium name="US DOE Joint Genome Institute"/>
            <person name="Lucas S."/>
            <person name="Copeland A."/>
            <person name="Lapidus A."/>
            <person name="Glavina del Rio T."/>
            <person name="Tice H."/>
            <person name="Bruce D."/>
            <person name="Goodwin L."/>
            <person name="Pitluck S."/>
            <person name="Davenport K."/>
            <person name="Brettin T."/>
            <person name="Detter J.C."/>
            <person name="Han C."/>
            <person name="Tapia R."/>
            <person name="Larimer F."/>
            <person name="Land M."/>
            <person name="Hauser L."/>
            <person name="Kyrpides N."/>
            <person name="Mikhailova N."/>
            <person name="Kerfeld C."/>
            <person name="Cannon G."/>
            <person name="Heinhort S."/>
        </authorList>
    </citation>
    <scope>NUCLEOTIDE SEQUENCE [LARGE SCALE GENOMIC DNA]</scope>
    <source>
        <strain evidence="4">ATCC 23641 / c2</strain>
    </source>
</reference>
<dbReference type="CDD" id="cd03386">
    <property type="entry name" value="PAP2_Aur1_like"/>
    <property type="match status" value="1"/>
</dbReference>
<dbReference type="EMBL" id="CP001801">
    <property type="protein sequence ID" value="ACX97053.1"/>
    <property type="molecule type" value="Genomic_DNA"/>
</dbReference>
<keyword evidence="4" id="KW-1185">Reference proteome</keyword>
<evidence type="ECO:0000313" key="3">
    <source>
        <dbReference type="EMBL" id="ACX97053.1"/>
    </source>
</evidence>
<evidence type="ECO:0000256" key="1">
    <source>
        <dbReference type="SAM" id="Phobius"/>
    </source>
</evidence>
<evidence type="ECO:0000259" key="2">
    <source>
        <dbReference type="SMART" id="SM00014"/>
    </source>
</evidence>
<dbReference type="KEGG" id="hna:Hneap_2238"/>
<dbReference type="HOGENOM" id="CLU_082646_0_0_6"/>
<evidence type="ECO:0000313" key="4">
    <source>
        <dbReference type="Proteomes" id="UP000009102"/>
    </source>
</evidence>
<feature type="transmembrane region" description="Helical" evidence="1">
    <location>
        <begin position="203"/>
        <end position="226"/>
    </location>
</feature>
<dbReference type="Pfam" id="PF01569">
    <property type="entry name" value="PAP2"/>
    <property type="match status" value="1"/>
</dbReference>
<feature type="transmembrane region" description="Helical" evidence="1">
    <location>
        <begin position="103"/>
        <end position="123"/>
    </location>
</feature>
<feature type="transmembrane region" description="Helical" evidence="1">
    <location>
        <begin position="180"/>
        <end position="197"/>
    </location>
</feature>
<feature type="transmembrane region" description="Helical" evidence="1">
    <location>
        <begin position="148"/>
        <end position="168"/>
    </location>
</feature>
<name>D0KWT3_HALNC</name>